<dbReference type="SFLD" id="SFLDS00003">
    <property type="entry name" value="Haloacid_Dehalogenase"/>
    <property type="match status" value="1"/>
</dbReference>
<dbReference type="EMBL" id="BONF01000005">
    <property type="protein sequence ID" value="GIF79302.1"/>
    <property type="molecule type" value="Genomic_DNA"/>
</dbReference>
<dbReference type="InterPro" id="IPR051540">
    <property type="entry name" value="S-2-haloacid_dehalogenase"/>
</dbReference>
<evidence type="ECO:0008006" key="4">
    <source>
        <dbReference type="Google" id="ProtNLM"/>
    </source>
</evidence>
<evidence type="ECO:0000256" key="1">
    <source>
        <dbReference type="ARBA" id="ARBA00022801"/>
    </source>
</evidence>
<evidence type="ECO:0000313" key="3">
    <source>
        <dbReference type="Proteomes" id="UP000601223"/>
    </source>
</evidence>
<dbReference type="Gene3D" id="3.40.50.1000">
    <property type="entry name" value="HAD superfamily/HAD-like"/>
    <property type="match status" value="1"/>
</dbReference>
<comment type="caution">
    <text evidence="2">The sequence shown here is derived from an EMBL/GenBank/DDBJ whole genome shotgun (WGS) entry which is preliminary data.</text>
</comment>
<dbReference type="PANTHER" id="PTHR43316:SF3">
    <property type="entry name" value="HALOACID DEHALOGENASE, TYPE II (AFU_ORTHOLOGUE AFUA_2G07750)-RELATED"/>
    <property type="match status" value="1"/>
</dbReference>
<reference evidence="2 3" key="1">
    <citation type="submission" date="2021-01" db="EMBL/GenBank/DDBJ databases">
        <title>Whole genome shotgun sequence of Catellatospora bangladeshensis NBRC 107357.</title>
        <authorList>
            <person name="Komaki H."/>
            <person name="Tamura T."/>
        </authorList>
    </citation>
    <scope>NUCLEOTIDE SEQUENCE [LARGE SCALE GENOMIC DNA]</scope>
    <source>
        <strain evidence="2 3">NBRC 107357</strain>
    </source>
</reference>
<dbReference type="PRINTS" id="PR00413">
    <property type="entry name" value="HADHALOGNASE"/>
</dbReference>
<keyword evidence="1" id="KW-0378">Hydrolase</keyword>
<dbReference type="Proteomes" id="UP000601223">
    <property type="component" value="Unassembled WGS sequence"/>
</dbReference>
<dbReference type="PANTHER" id="PTHR43316">
    <property type="entry name" value="HYDROLASE, HALOACID DELAHOGENASE-RELATED"/>
    <property type="match status" value="1"/>
</dbReference>
<dbReference type="InterPro" id="IPR006439">
    <property type="entry name" value="HAD-SF_hydro_IA"/>
</dbReference>
<evidence type="ECO:0000313" key="2">
    <source>
        <dbReference type="EMBL" id="GIF79302.1"/>
    </source>
</evidence>
<dbReference type="InterPro" id="IPR023214">
    <property type="entry name" value="HAD_sf"/>
</dbReference>
<proteinExistence type="predicted"/>
<keyword evidence="3" id="KW-1185">Reference proteome</keyword>
<gene>
    <name evidence="2" type="ORF">Cba03nite_06510</name>
</gene>
<dbReference type="AlphaFoldDB" id="A0A8J3NFE0"/>
<dbReference type="InterPro" id="IPR036412">
    <property type="entry name" value="HAD-like_sf"/>
</dbReference>
<dbReference type="SUPFAM" id="SSF56784">
    <property type="entry name" value="HAD-like"/>
    <property type="match status" value="1"/>
</dbReference>
<dbReference type="NCBIfam" id="TIGR01549">
    <property type="entry name" value="HAD-SF-IA-v1"/>
    <property type="match status" value="1"/>
</dbReference>
<sequence>MLDMRRARRRGAILFDLYETLLPDRPQEQRDEVSRRMAAALGVPPEPFAALFRGTTSARMRGEFGTLAETIRTLAYRLGGEPTEQAVRFAEVTRLRFCRELLWPPAGTLAVLDRLRALGHPLGLVSNCSTETVTLWRGQPLASRFDVAAFSCLLGAVKPDPVIFLKVCGDLGVAPEDCVFVGDGWGGELNAAAALGMRVIRTVEYADGDPGWTGETVRRLGDLPGLLAA</sequence>
<protein>
    <recommendedName>
        <fullName evidence="4">HAD family hydrolase</fullName>
    </recommendedName>
</protein>
<dbReference type="SFLD" id="SFLDG01129">
    <property type="entry name" value="C1.5:_HAD__Beta-PGM__Phosphata"/>
    <property type="match status" value="1"/>
</dbReference>
<organism evidence="2 3">
    <name type="scientific">Catellatospora bangladeshensis</name>
    <dbReference type="NCBI Taxonomy" id="310355"/>
    <lineage>
        <taxon>Bacteria</taxon>
        <taxon>Bacillati</taxon>
        <taxon>Actinomycetota</taxon>
        <taxon>Actinomycetes</taxon>
        <taxon>Micromonosporales</taxon>
        <taxon>Micromonosporaceae</taxon>
        <taxon>Catellatospora</taxon>
    </lineage>
</organism>
<accession>A0A8J3NFE0</accession>
<dbReference type="Pfam" id="PF00702">
    <property type="entry name" value="Hydrolase"/>
    <property type="match status" value="1"/>
</dbReference>
<dbReference type="GO" id="GO:0016787">
    <property type="term" value="F:hydrolase activity"/>
    <property type="evidence" value="ECO:0007669"/>
    <property type="project" value="UniProtKB-KW"/>
</dbReference>
<name>A0A8J3NFE0_9ACTN</name>